<dbReference type="VEuPathDB" id="HostDB:ENSMUSG00000001143"/>
<keyword evidence="4" id="KW-1185">Reference proteome</keyword>
<feature type="signal peptide" evidence="1">
    <location>
        <begin position="1"/>
        <end position="33"/>
    </location>
</feature>
<dbReference type="Antibodypedia" id="17473">
    <property type="antibodies" value="59 antibodies from 18 providers"/>
</dbReference>
<reference evidence="2" key="4">
    <citation type="submission" date="2025-09" db="UniProtKB">
        <authorList>
            <consortium name="Ensembl"/>
        </authorList>
    </citation>
    <scope>IDENTIFICATION</scope>
    <source>
        <strain evidence="2">C57BL/6J</strain>
    </source>
</reference>
<dbReference type="Ensembl" id="ENSMUST00000123583.2">
    <property type="protein sequence ID" value="ENSMUSP00000137344.2"/>
    <property type="gene ID" value="ENSMUSG00000001143.14"/>
</dbReference>
<dbReference type="AlphaFoldDB" id="J3QPK9"/>
<feature type="chain" id="PRO_5003776496" evidence="1">
    <location>
        <begin position="34"/>
        <end position="75"/>
    </location>
</feature>
<evidence type="ECO:0000313" key="4">
    <source>
        <dbReference type="Proteomes" id="UP000000589"/>
    </source>
</evidence>
<dbReference type="ExpressionAtlas" id="J3QPK9">
    <property type="expression patterns" value="baseline and differential"/>
</dbReference>
<dbReference type="PeptideAtlas" id="J3QPK9"/>
<dbReference type="MGI" id="MGI:2443010">
    <property type="gene designation" value="Lman2l"/>
</dbReference>
<evidence type="ECO:0000256" key="1">
    <source>
        <dbReference type="SAM" id="SignalP"/>
    </source>
</evidence>
<evidence type="ECO:0000313" key="3">
    <source>
        <dbReference type="MGI" id="MGI:2443010"/>
    </source>
</evidence>
<proteinExistence type="predicted"/>
<evidence type="ECO:0000313" key="2">
    <source>
        <dbReference type="Ensembl" id="ENSMUSP00000137344.2"/>
    </source>
</evidence>
<name>J3QPK9_MOUSE</name>
<accession>J3QPK9</accession>
<dbReference type="SMR" id="J3QPK9"/>
<gene>
    <name evidence="2 3" type="primary">Lman2l</name>
</gene>
<dbReference type="GeneTree" id="ENSGT00940000155596"/>
<dbReference type="Bgee" id="ENSMUSG00000001143">
    <property type="expression patterns" value="Expressed in otolith organ and 230 other cell types or tissues"/>
</dbReference>
<reference evidence="2" key="3">
    <citation type="submission" date="2025-08" db="UniProtKB">
        <authorList>
            <consortium name="Ensembl"/>
        </authorList>
    </citation>
    <scope>IDENTIFICATION</scope>
    <source>
        <strain evidence="2">C57BL/6J</strain>
    </source>
</reference>
<reference evidence="2 4" key="1">
    <citation type="journal article" date="2009" name="PLoS Biol.">
        <title>Lineage-specific biology revealed by a finished genome assembly of the mouse.</title>
        <authorList>
            <consortium name="Mouse Genome Sequencing Consortium"/>
            <person name="Church D.M."/>
            <person name="Goodstadt L."/>
            <person name="Hillier L.W."/>
            <person name="Zody M.C."/>
            <person name="Goldstein S."/>
            <person name="She X."/>
            <person name="Bult C.J."/>
            <person name="Agarwala R."/>
            <person name="Cherry J.L."/>
            <person name="DiCuccio M."/>
            <person name="Hlavina W."/>
            <person name="Kapustin Y."/>
            <person name="Meric P."/>
            <person name="Maglott D."/>
            <person name="Birtle Z."/>
            <person name="Marques A.C."/>
            <person name="Graves T."/>
            <person name="Zhou S."/>
            <person name="Teague B."/>
            <person name="Potamousis K."/>
            <person name="Churas C."/>
            <person name="Place M."/>
            <person name="Herschleb J."/>
            <person name="Runnheim R."/>
            <person name="Forrest D."/>
            <person name="Amos-Landgraf J."/>
            <person name="Schwartz D.C."/>
            <person name="Cheng Z."/>
            <person name="Lindblad-Toh K."/>
            <person name="Eichler E.E."/>
            <person name="Ponting C.P."/>
        </authorList>
    </citation>
    <scope>NUCLEOTIDE SEQUENCE [LARGE SCALE GENOMIC DNA]</scope>
    <source>
        <strain evidence="2 4">C57BL/6J</strain>
    </source>
</reference>
<keyword evidence="1" id="KW-0732">Signal</keyword>
<organism evidence="2 4">
    <name type="scientific">Mus musculus</name>
    <name type="common">Mouse</name>
    <dbReference type="NCBI Taxonomy" id="10090"/>
    <lineage>
        <taxon>Eukaryota</taxon>
        <taxon>Metazoa</taxon>
        <taxon>Chordata</taxon>
        <taxon>Craniata</taxon>
        <taxon>Vertebrata</taxon>
        <taxon>Euteleostomi</taxon>
        <taxon>Mammalia</taxon>
        <taxon>Eutheria</taxon>
        <taxon>Euarchontoglires</taxon>
        <taxon>Glires</taxon>
        <taxon>Rodentia</taxon>
        <taxon>Myomorpha</taxon>
        <taxon>Muroidea</taxon>
        <taxon>Muridae</taxon>
        <taxon>Murinae</taxon>
        <taxon>Mus</taxon>
        <taxon>Mus</taxon>
    </lineage>
</organism>
<sequence length="75" mass="8528">MAAASRPSWWQRWRRRAWARDGAKLLLFLLLLGSGPGPRHVRAGQAVEYLKREHSLSKPYQGFLCVALAVLELTL</sequence>
<dbReference type="HOGENOM" id="CLU_2670447_0_0_1"/>
<dbReference type="Proteomes" id="UP000000589">
    <property type="component" value="Chromosome 1"/>
</dbReference>
<dbReference type="AGR" id="MGI:2443010"/>
<reference evidence="2 4" key="2">
    <citation type="journal article" date="2011" name="PLoS Biol.">
        <title>Modernizing reference genome assemblies.</title>
        <authorList>
            <person name="Church D.M."/>
            <person name="Schneider V.A."/>
            <person name="Graves T."/>
            <person name="Auger K."/>
            <person name="Cunningham F."/>
            <person name="Bouk N."/>
            <person name="Chen H.C."/>
            <person name="Agarwala R."/>
            <person name="McLaren W.M."/>
            <person name="Ritchie G.R."/>
            <person name="Albracht D."/>
            <person name="Kremitzki M."/>
            <person name="Rock S."/>
            <person name="Kotkiewicz H."/>
            <person name="Kremitzki C."/>
            <person name="Wollam A."/>
            <person name="Trani L."/>
            <person name="Fulton L."/>
            <person name="Fulton R."/>
            <person name="Matthews L."/>
            <person name="Whitehead S."/>
            <person name="Chow W."/>
            <person name="Torrance J."/>
            <person name="Dunn M."/>
            <person name="Harden G."/>
            <person name="Threadgold G."/>
            <person name="Wood J."/>
            <person name="Collins J."/>
            <person name="Heath P."/>
            <person name="Griffiths G."/>
            <person name="Pelan S."/>
            <person name="Grafham D."/>
            <person name="Eichler E.E."/>
            <person name="Weinstock G."/>
            <person name="Mardis E.R."/>
            <person name="Wilson R.K."/>
            <person name="Howe K."/>
            <person name="Flicek P."/>
            <person name="Hubbard T."/>
        </authorList>
    </citation>
    <scope>NUCLEOTIDE SEQUENCE [LARGE SCALE GENOMIC DNA]</scope>
    <source>
        <strain evidence="2 4">C57BL/6J</strain>
    </source>
</reference>
<protein>
    <submittedName>
        <fullName evidence="2">Lectin, mannose-binding 2-like</fullName>
    </submittedName>
</protein>